<feature type="compositionally biased region" description="Low complexity" evidence="5">
    <location>
        <begin position="336"/>
        <end position="353"/>
    </location>
</feature>
<evidence type="ECO:0000256" key="1">
    <source>
        <dbReference type="ARBA" id="ARBA00022490"/>
    </source>
</evidence>
<dbReference type="OrthoDB" id="9806226at2"/>
<reference evidence="7" key="1">
    <citation type="submission" date="2017-04" db="EMBL/GenBank/DDBJ databases">
        <title>Function of individual gut microbiota members based on whole genome sequencing of pure cultures obtained from chicken caecum.</title>
        <authorList>
            <person name="Medvecky M."/>
            <person name="Cejkova D."/>
            <person name="Polansky O."/>
            <person name="Karasova D."/>
            <person name="Kubasova T."/>
            <person name="Cizek A."/>
            <person name="Rychlik I."/>
        </authorList>
    </citation>
    <scope>NUCLEOTIDE SEQUENCE [LARGE SCALE GENOMIC DNA]</scope>
    <source>
        <strain evidence="7">An273</strain>
    </source>
</reference>
<dbReference type="EMBL" id="NFJD01000001">
    <property type="protein sequence ID" value="OUO57209.1"/>
    <property type="molecule type" value="Genomic_DNA"/>
</dbReference>
<evidence type="ECO:0000256" key="4">
    <source>
        <dbReference type="ARBA" id="ARBA00023306"/>
    </source>
</evidence>
<sequence>MQTEEQLPETEQAAPVAPQEVSSAAQTPAQAAPADALQPSFAPAQPADGETAGAESAAPGQADVAANASAQPAEAASSEEPFELVPTSEFKQIVETLLFITDRPLKPSRIADVIDGVDARRVREMILEIKDDYIRRNSAVQVVELGGGFQMSTKPEYGRWVRRLYNEKMTTRLSNAALETLAIVAYKQPITRAEMEAIRGVDVAGPLERLLERSLVRVVGKKDTVGRPMVYGTTDEFLRMFGLNKISDLPDLQVFAAKSLREKQEDLPFGEPLPPLAEPAIIPVEELEGEERLEALDSSADPFFTRNSYNKGDFFGQQSPEADAFAAPDVNPAGQEPAAKPSSSEPETSPASPDGASRPEAQTAASEQTQEMSQEETK</sequence>
<dbReference type="GO" id="GO:0051304">
    <property type="term" value="P:chromosome separation"/>
    <property type="evidence" value="ECO:0007669"/>
    <property type="project" value="InterPro"/>
</dbReference>
<organism evidence="6 7">
    <name type="scientific">Candidatus Avelusimicrobium gallicola</name>
    <dbReference type="NCBI Taxonomy" id="2562704"/>
    <lineage>
        <taxon>Bacteria</taxon>
        <taxon>Pseudomonadati</taxon>
        <taxon>Elusimicrobiota</taxon>
        <taxon>Elusimicrobia</taxon>
        <taxon>Elusimicrobiales</taxon>
        <taxon>Elusimicrobiaceae</taxon>
        <taxon>Candidatus Avelusimicrobium</taxon>
    </lineage>
</organism>
<protein>
    <submittedName>
        <fullName evidence="6">SMC-Scp complex subunit ScpB</fullName>
    </submittedName>
</protein>
<dbReference type="Proteomes" id="UP000196368">
    <property type="component" value="Unassembled WGS sequence"/>
</dbReference>
<keyword evidence="7" id="KW-1185">Reference proteome</keyword>
<dbReference type="PANTHER" id="PTHR34298:SF2">
    <property type="entry name" value="SEGREGATION AND CONDENSATION PROTEIN B"/>
    <property type="match status" value="1"/>
</dbReference>
<comment type="caution">
    <text evidence="6">The sequence shown here is derived from an EMBL/GenBank/DDBJ whole genome shotgun (WGS) entry which is preliminary data.</text>
</comment>
<feature type="compositionally biased region" description="Low complexity" evidence="5">
    <location>
        <begin position="22"/>
        <end position="40"/>
    </location>
</feature>
<dbReference type="RefSeq" id="WP_087286124.1">
    <property type="nucleotide sequence ID" value="NZ_NFJD01000001.1"/>
</dbReference>
<dbReference type="Gene3D" id="1.10.10.10">
    <property type="entry name" value="Winged helix-like DNA-binding domain superfamily/Winged helix DNA-binding domain"/>
    <property type="match status" value="2"/>
</dbReference>
<feature type="region of interest" description="Disordered" evidence="5">
    <location>
        <begin position="309"/>
        <end position="378"/>
    </location>
</feature>
<proteinExistence type="predicted"/>
<keyword evidence="4" id="KW-0131">Cell cycle</keyword>
<keyword evidence="1" id="KW-0963">Cytoplasm</keyword>
<feature type="compositionally biased region" description="Low complexity" evidence="5">
    <location>
        <begin position="65"/>
        <end position="79"/>
    </location>
</feature>
<feature type="compositionally biased region" description="Polar residues" evidence="5">
    <location>
        <begin position="309"/>
        <end position="320"/>
    </location>
</feature>
<dbReference type="NCBIfam" id="TIGR00281">
    <property type="entry name" value="SMC-Scp complex subunit ScpB"/>
    <property type="match status" value="1"/>
</dbReference>
<accession>A0A1Y4DHQ5</accession>
<keyword evidence="2" id="KW-0132">Cell division</keyword>
<dbReference type="Pfam" id="PF04079">
    <property type="entry name" value="SMC_ScpB"/>
    <property type="match status" value="1"/>
</dbReference>
<keyword evidence="3" id="KW-0159">Chromosome partition</keyword>
<evidence type="ECO:0000256" key="3">
    <source>
        <dbReference type="ARBA" id="ARBA00022829"/>
    </source>
</evidence>
<dbReference type="InterPro" id="IPR036388">
    <property type="entry name" value="WH-like_DNA-bd_sf"/>
</dbReference>
<evidence type="ECO:0000256" key="5">
    <source>
        <dbReference type="SAM" id="MobiDB-lite"/>
    </source>
</evidence>
<feature type="region of interest" description="Disordered" evidence="5">
    <location>
        <begin position="1"/>
        <end position="83"/>
    </location>
</feature>
<dbReference type="InterPro" id="IPR036390">
    <property type="entry name" value="WH_DNA-bd_sf"/>
</dbReference>
<dbReference type="SUPFAM" id="SSF46785">
    <property type="entry name" value="Winged helix' DNA-binding domain"/>
    <property type="match status" value="2"/>
</dbReference>
<evidence type="ECO:0000313" key="7">
    <source>
        <dbReference type="Proteomes" id="UP000196368"/>
    </source>
</evidence>
<dbReference type="AlphaFoldDB" id="A0A1Y4DHQ5"/>
<evidence type="ECO:0000256" key="2">
    <source>
        <dbReference type="ARBA" id="ARBA00022618"/>
    </source>
</evidence>
<dbReference type="InterPro" id="IPR005234">
    <property type="entry name" value="ScpB_csome_segregation"/>
</dbReference>
<dbReference type="PANTHER" id="PTHR34298">
    <property type="entry name" value="SEGREGATION AND CONDENSATION PROTEIN B"/>
    <property type="match status" value="1"/>
</dbReference>
<gene>
    <name evidence="6" type="ORF">B5F75_00050</name>
</gene>
<name>A0A1Y4DHQ5_9BACT</name>
<dbReference type="GO" id="GO:0051301">
    <property type="term" value="P:cell division"/>
    <property type="evidence" value="ECO:0007669"/>
    <property type="project" value="UniProtKB-KW"/>
</dbReference>
<evidence type="ECO:0000313" key="6">
    <source>
        <dbReference type="EMBL" id="OUO57209.1"/>
    </source>
</evidence>